<keyword evidence="4" id="KW-0408">Iron</keyword>
<organism evidence="8 9">
    <name type="scientific">Amycolatopsis dendrobii</name>
    <dbReference type="NCBI Taxonomy" id="2760662"/>
    <lineage>
        <taxon>Bacteria</taxon>
        <taxon>Bacillati</taxon>
        <taxon>Actinomycetota</taxon>
        <taxon>Actinomycetes</taxon>
        <taxon>Pseudonocardiales</taxon>
        <taxon>Pseudonocardiaceae</taxon>
        <taxon>Amycolatopsis</taxon>
    </lineage>
</organism>
<dbReference type="EMBL" id="JACGZW010000023">
    <property type="protein sequence ID" value="MBB1159874.1"/>
    <property type="molecule type" value="Genomic_DNA"/>
</dbReference>
<dbReference type="FunFam" id="3.10.20.30:FF:000020">
    <property type="entry name" value="Xanthine dehydrogenase iron-sulfur subunit"/>
    <property type="match status" value="1"/>
</dbReference>
<dbReference type="InterPro" id="IPR006058">
    <property type="entry name" value="2Fe2S_fd_BS"/>
</dbReference>
<dbReference type="InterPro" id="IPR010419">
    <property type="entry name" value="CO_DH_gsu"/>
</dbReference>
<keyword evidence="9" id="KW-1185">Reference proteome</keyword>
<dbReference type="CDD" id="cd07823">
    <property type="entry name" value="SRPBCC_5"/>
    <property type="match status" value="1"/>
</dbReference>
<dbReference type="Gene3D" id="3.10.20.30">
    <property type="match status" value="1"/>
</dbReference>
<evidence type="ECO:0000256" key="1">
    <source>
        <dbReference type="ARBA" id="ARBA00022714"/>
    </source>
</evidence>
<dbReference type="CDD" id="cd00207">
    <property type="entry name" value="fer2"/>
    <property type="match status" value="1"/>
</dbReference>
<dbReference type="InterPro" id="IPR023393">
    <property type="entry name" value="START-like_dom_sf"/>
</dbReference>
<comment type="caution">
    <text evidence="8">The sequence shown here is derived from an EMBL/GenBank/DDBJ whole genome shotgun (WGS) entry which is preliminary data.</text>
</comment>
<reference evidence="8 9" key="1">
    <citation type="submission" date="2020-08" db="EMBL/GenBank/DDBJ databases">
        <title>Amycolatopsis sp. nov. DR6-1 isolated from Dendrobium heterocarpum.</title>
        <authorList>
            <person name="Tedsree N."/>
            <person name="Kuncharoen N."/>
            <person name="Likhitwitayawuid K."/>
            <person name="Tanasupawat S."/>
        </authorList>
    </citation>
    <scope>NUCLEOTIDE SEQUENCE [LARGE SCALE GENOMIC DNA]</scope>
    <source>
        <strain evidence="8 9">DR6-1</strain>
    </source>
</reference>
<comment type="pathway">
    <text evidence="6">Alkaloid degradation; nicotine degradation.</text>
</comment>
<dbReference type="InterPro" id="IPR012675">
    <property type="entry name" value="Beta-grasp_dom_sf"/>
</dbReference>
<keyword evidence="1" id="KW-0001">2Fe-2S</keyword>
<dbReference type="GO" id="GO:0051537">
    <property type="term" value="F:2 iron, 2 sulfur cluster binding"/>
    <property type="evidence" value="ECO:0007669"/>
    <property type="project" value="UniProtKB-KW"/>
</dbReference>
<name>A0A7W3W6X0_9PSEU</name>
<dbReference type="Pfam" id="PF06240">
    <property type="entry name" value="COXG"/>
    <property type="match status" value="1"/>
</dbReference>
<dbReference type="PANTHER" id="PTHR44379">
    <property type="entry name" value="OXIDOREDUCTASE WITH IRON-SULFUR SUBUNIT"/>
    <property type="match status" value="1"/>
</dbReference>
<dbReference type="Pfam" id="PF01799">
    <property type="entry name" value="Fer2_2"/>
    <property type="match status" value="1"/>
</dbReference>
<evidence type="ECO:0000256" key="6">
    <source>
        <dbReference type="ARBA" id="ARBA00060707"/>
    </source>
</evidence>
<evidence type="ECO:0000313" key="9">
    <source>
        <dbReference type="Proteomes" id="UP000526734"/>
    </source>
</evidence>
<dbReference type="InterPro" id="IPR001041">
    <property type="entry name" value="2Fe-2S_ferredoxin-type"/>
</dbReference>
<feature type="domain" description="2Fe-2S ferredoxin-type" evidence="7">
    <location>
        <begin position="19"/>
        <end position="95"/>
    </location>
</feature>
<accession>A0A7W3W6X0</accession>
<dbReference type="GO" id="GO:0046872">
    <property type="term" value="F:metal ion binding"/>
    <property type="evidence" value="ECO:0007669"/>
    <property type="project" value="UniProtKB-KW"/>
</dbReference>
<keyword evidence="5" id="KW-0411">Iron-sulfur</keyword>
<protein>
    <submittedName>
        <fullName evidence="8">2Fe-2S iron-sulfur cluster binding domain-containing protein</fullName>
    </submittedName>
</protein>
<gene>
    <name evidence="8" type="ORF">H4281_42595</name>
</gene>
<dbReference type="SUPFAM" id="SSF47741">
    <property type="entry name" value="CO dehydrogenase ISP C-domain like"/>
    <property type="match status" value="1"/>
</dbReference>
<dbReference type="Gene3D" id="3.30.530.20">
    <property type="match status" value="1"/>
</dbReference>
<dbReference type="Pfam" id="PF00111">
    <property type="entry name" value="Fer2"/>
    <property type="match status" value="1"/>
</dbReference>
<sequence>MTTAERQPRPVRAEPGELVEVSFTVNGTETTLRLPARVTLSDALRDHLGLTGTHVGCEHGVCGMCTVLVDGEAARACLLFAIQLDGAEITTVEGLGKPGDLHPLQRSFGRNHALQCGFCTPGFLMSSYDLLAAKPEVAAEELPAELSGVICRCTGYRNIVTAVRETQEEFPEGIPAPGNCGRRALAGRSAGQAAGALPEAEEEPVATEIVLPDGAPTVAVRIATGIAVEDSRVWTVFDDIQLLARCLPGAELTGELGDNLYSGRARVSVGPVKLAFNGVAKILEHDREAGRMRVLAQGQDTGGAQTQADIELRTEASGDGTVLHADAKVYLTGRIAQFGRALAGDISRRMFEQFAGAVAEAAQSGRAPEGPVKAPSAVKLMFGTLLDRIRLAFRRR</sequence>
<evidence type="ECO:0000256" key="4">
    <source>
        <dbReference type="ARBA" id="ARBA00023004"/>
    </source>
</evidence>
<dbReference type="Gene3D" id="1.10.150.120">
    <property type="entry name" value="[2Fe-2S]-binding domain"/>
    <property type="match status" value="1"/>
</dbReference>
<dbReference type="PANTHER" id="PTHR44379:SF5">
    <property type="entry name" value="OXIDOREDUCTASE WITH IRON-SULFUR SUBUNIT"/>
    <property type="match status" value="1"/>
</dbReference>
<dbReference type="SUPFAM" id="SSF54292">
    <property type="entry name" value="2Fe-2S ferredoxin-like"/>
    <property type="match status" value="1"/>
</dbReference>
<evidence type="ECO:0000256" key="3">
    <source>
        <dbReference type="ARBA" id="ARBA00023002"/>
    </source>
</evidence>
<dbReference type="InterPro" id="IPR051452">
    <property type="entry name" value="Diverse_Oxidoreductases"/>
</dbReference>
<keyword evidence="3" id="KW-0560">Oxidoreductase</keyword>
<evidence type="ECO:0000313" key="8">
    <source>
        <dbReference type="EMBL" id="MBB1159874.1"/>
    </source>
</evidence>
<dbReference type="GO" id="GO:0016491">
    <property type="term" value="F:oxidoreductase activity"/>
    <property type="evidence" value="ECO:0007669"/>
    <property type="project" value="UniProtKB-KW"/>
</dbReference>
<dbReference type="PROSITE" id="PS00197">
    <property type="entry name" value="2FE2S_FER_1"/>
    <property type="match status" value="1"/>
</dbReference>
<dbReference type="SUPFAM" id="SSF55961">
    <property type="entry name" value="Bet v1-like"/>
    <property type="match status" value="1"/>
</dbReference>
<dbReference type="Proteomes" id="UP000526734">
    <property type="component" value="Unassembled WGS sequence"/>
</dbReference>
<evidence type="ECO:0000256" key="5">
    <source>
        <dbReference type="ARBA" id="ARBA00023014"/>
    </source>
</evidence>
<dbReference type="InterPro" id="IPR002888">
    <property type="entry name" value="2Fe-2S-bd"/>
</dbReference>
<dbReference type="RefSeq" id="WP_182896522.1">
    <property type="nucleotide sequence ID" value="NZ_JACGZW010000023.1"/>
</dbReference>
<dbReference type="InterPro" id="IPR036010">
    <property type="entry name" value="2Fe-2S_ferredoxin-like_sf"/>
</dbReference>
<dbReference type="InterPro" id="IPR036884">
    <property type="entry name" value="2Fe-2S-bd_dom_sf"/>
</dbReference>
<evidence type="ECO:0000259" key="7">
    <source>
        <dbReference type="PROSITE" id="PS51085"/>
    </source>
</evidence>
<dbReference type="PROSITE" id="PS51085">
    <property type="entry name" value="2FE2S_FER_2"/>
    <property type="match status" value="1"/>
</dbReference>
<dbReference type="AlphaFoldDB" id="A0A7W3W6X0"/>
<keyword evidence="2" id="KW-0479">Metal-binding</keyword>
<evidence type="ECO:0000256" key="2">
    <source>
        <dbReference type="ARBA" id="ARBA00022723"/>
    </source>
</evidence>
<proteinExistence type="predicted"/>